<dbReference type="Gene3D" id="3.30.300.30">
    <property type="match status" value="1"/>
</dbReference>
<dbReference type="Gene3D" id="3.40.50.12780">
    <property type="entry name" value="N-terminal domain of ligase-like"/>
    <property type="match status" value="1"/>
</dbReference>
<dbReference type="InterPro" id="IPR050237">
    <property type="entry name" value="ATP-dep_AMP-bd_enzyme"/>
</dbReference>
<feature type="domain" description="AMP-dependent synthetase/ligase" evidence="1">
    <location>
        <begin position="144"/>
        <end position="349"/>
    </location>
</feature>
<dbReference type="SUPFAM" id="SSF56801">
    <property type="entry name" value="Acetyl-CoA synthetase-like"/>
    <property type="match status" value="1"/>
</dbReference>
<gene>
    <name evidence="3" type="ORF">ABIH81_04915</name>
</gene>
<dbReference type="GO" id="GO:0016878">
    <property type="term" value="F:acid-thiol ligase activity"/>
    <property type="evidence" value="ECO:0007669"/>
    <property type="project" value="UniProtKB-ARBA"/>
</dbReference>
<dbReference type="EMBL" id="CP157974">
    <property type="protein sequence ID" value="XBT82837.1"/>
    <property type="molecule type" value="Genomic_DNA"/>
</dbReference>
<dbReference type="InterPro" id="IPR045851">
    <property type="entry name" value="AMP-bd_C_sf"/>
</dbReference>
<evidence type="ECO:0000313" key="3">
    <source>
        <dbReference type="EMBL" id="XBT82837.1"/>
    </source>
</evidence>
<dbReference type="InterPro" id="IPR025110">
    <property type="entry name" value="AMP-bd_C"/>
</dbReference>
<dbReference type="PANTHER" id="PTHR43767">
    <property type="entry name" value="LONG-CHAIN-FATTY-ACID--COA LIGASE"/>
    <property type="match status" value="1"/>
</dbReference>
<name>A0AAU7R338_9ACTN</name>
<dbReference type="RefSeq" id="WP_349879213.1">
    <property type="nucleotide sequence ID" value="NZ_CP157974.1"/>
</dbReference>
<sequence length="493" mass="50171">MNATILAAVREAGVPTSPAIVTDSGSWTFQELCDAAERLAGELAERHDTARPLAVRLADPVAATVTVLASDAAGIPLIHCDPATAASFAAATVGDRRTTRGASSGLGAQPVPLRSGVPGMTLLPPPVDGSGIPAAPPRSTQTFLTSGSTGRPVGVVRTAAAILADARRVAAFLAYGADAPVVVAAPLFHAYGFNYGLVGPMLAGAPVRHCPARSVPSQLARVVRAVQARTLIALPFHYGLLADALGQSAAHAGGTRAEPASALAGLVRAVSAGGPLPPGAPGRIARQAAFQLYNCYGSSEAGAVTLNMVTGAEADGEIGTPLPGVSLRTTEPVDPTLPGELLLRSESLAVGRLGPDGGLVPLPTRDGWYATGDLARPSTGGGVRLAGRLDAVINVGGRTVSLVDIEHVLRAHPGVADAHVQAEDDGLRGQVPAARVVLRSAAELGQVLRWCRDRLEPHQMPRRIEAVTVLPRSATGKVLAGHGGPAPAMEVSR</sequence>
<dbReference type="PANTHER" id="PTHR43767:SF1">
    <property type="entry name" value="NONRIBOSOMAL PEPTIDE SYNTHASE PES1 (EUROFUNG)-RELATED"/>
    <property type="match status" value="1"/>
</dbReference>
<dbReference type="AlphaFoldDB" id="A0AAU7R338"/>
<proteinExistence type="predicted"/>
<evidence type="ECO:0000259" key="2">
    <source>
        <dbReference type="Pfam" id="PF13193"/>
    </source>
</evidence>
<organism evidence="3">
    <name type="scientific">Micromonospora sp. HUAS YX12</name>
    <dbReference type="NCBI Taxonomy" id="3156396"/>
    <lineage>
        <taxon>Bacteria</taxon>
        <taxon>Bacillati</taxon>
        <taxon>Actinomycetota</taxon>
        <taxon>Actinomycetes</taxon>
        <taxon>Micromonosporales</taxon>
        <taxon>Micromonosporaceae</taxon>
        <taxon>Micromonospora</taxon>
    </lineage>
</organism>
<dbReference type="Pfam" id="PF13193">
    <property type="entry name" value="AMP-binding_C"/>
    <property type="match status" value="1"/>
</dbReference>
<protein>
    <submittedName>
        <fullName evidence="3">Fatty acid--CoA ligase family protein</fullName>
    </submittedName>
</protein>
<accession>A0AAU7R338</accession>
<dbReference type="InterPro" id="IPR042099">
    <property type="entry name" value="ANL_N_sf"/>
</dbReference>
<reference evidence="3" key="1">
    <citation type="submission" date="2024-06" db="EMBL/GenBank/DDBJ databases">
        <title>Micromonospora sp. strain HUAS YX12 genome sequences.</title>
        <authorList>
            <person name="Mo P."/>
        </authorList>
    </citation>
    <scope>NUCLEOTIDE SEQUENCE</scope>
    <source>
        <strain evidence="3">HUAS YX12</strain>
    </source>
</reference>
<dbReference type="CDD" id="cd04433">
    <property type="entry name" value="AFD_class_I"/>
    <property type="match status" value="1"/>
</dbReference>
<dbReference type="Pfam" id="PF00501">
    <property type="entry name" value="AMP-binding"/>
    <property type="match status" value="1"/>
</dbReference>
<evidence type="ECO:0000259" key="1">
    <source>
        <dbReference type="Pfam" id="PF00501"/>
    </source>
</evidence>
<keyword evidence="3" id="KW-0436">Ligase</keyword>
<feature type="domain" description="AMP-binding enzyme C-terminal" evidence="2">
    <location>
        <begin position="405"/>
        <end position="477"/>
    </location>
</feature>
<dbReference type="InterPro" id="IPR000873">
    <property type="entry name" value="AMP-dep_synth/lig_dom"/>
</dbReference>